<dbReference type="InterPro" id="IPR013783">
    <property type="entry name" value="Ig-like_fold"/>
</dbReference>
<dbReference type="SUPFAM" id="SSF49265">
    <property type="entry name" value="Fibronectin type III"/>
    <property type="match status" value="1"/>
</dbReference>
<keyword evidence="5" id="KW-0732">Signal</keyword>
<keyword evidence="4" id="KW-1133">Transmembrane helix</keyword>
<dbReference type="SMART" id="SM00060">
    <property type="entry name" value="FN3"/>
    <property type="match status" value="1"/>
</dbReference>
<dbReference type="PANTHER" id="PTHR46708:SF2">
    <property type="entry name" value="FIBRONECTIN TYPE-III DOMAIN-CONTAINING PROTEIN"/>
    <property type="match status" value="1"/>
</dbReference>
<dbReference type="InterPro" id="IPR036116">
    <property type="entry name" value="FN3_sf"/>
</dbReference>
<keyword evidence="3" id="KW-0624">Polysaccharide degradation</keyword>
<dbReference type="Pfam" id="PF00041">
    <property type="entry name" value="fn3"/>
    <property type="match status" value="1"/>
</dbReference>
<reference evidence="7 8" key="1">
    <citation type="submission" date="2023-07" db="EMBL/GenBank/DDBJ databases">
        <title>Sequencing the genomes of 1000 actinobacteria strains.</title>
        <authorList>
            <person name="Klenk H.-P."/>
        </authorList>
    </citation>
    <scope>NUCLEOTIDE SEQUENCE [LARGE SCALE GENOMIC DNA]</scope>
    <source>
        <strain evidence="7 8">DSM 14785</strain>
    </source>
</reference>
<feature type="transmembrane region" description="Helical" evidence="4">
    <location>
        <begin position="696"/>
        <end position="717"/>
    </location>
</feature>
<dbReference type="CDD" id="cd00063">
    <property type="entry name" value="FN3"/>
    <property type="match status" value="1"/>
</dbReference>
<dbReference type="PANTHER" id="PTHR46708">
    <property type="entry name" value="TENASCIN"/>
    <property type="match status" value="1"/>
</dbReference>
<gene>
    <name evidence="7" type="ORF">JO380_002314</name>
</gene>
<proteinExistence type="predicted"/>
<accession>A0ABU0GLI7</accession>
<dbReference type="Proteomes" id="UP001240250">
    <property type="component" value="Unassembled WGS sequence"/>
</dbReference>
<dbReference type="PROSITE" id="PS50853">
    <property type="entry name" value="FN3"/>
    <property type="match status" value="1"/>
</dbReference>
<evidence type="ECO:0000256" key="3">
    <source>
        <dbReference type="ARBA" id="ARBA00023326"/>
    </source>
</evidence>
<name>A0ABU0GLI7_9CELL</name>
<dbReference type="RefSeq" id="WP_156442146.1">
    <property type="nucleotide sequence ID" value="NZ_JAUSVM010000001.1"/>
</dbReference>
<keyword evidence="2" id="KW-0378">Hydrolase</keyword>
<protein>
    <recommendedName>
        <fullName evidence="6">Fibronectin type-III domain-containing protein</fullName>
    </recommendedName>
</protein>
<feature type="signal peptide" evidence="5">
    <location>
        <begin position="1"/>
        <end position="20"/>
    </location>
</feature>
<keyword evidence="1" id="KW-0677">Repeat</keyword>
<keyword evidence="8" id="KW-1185">Reference proteome</keyword>
<evidence type="ECO:0000256" key="4">
    <source>
        <dbReference type="SAM" id="Phobius"/>
    </source>
</evidence>
<evidence type="ECO:0000313" key="8">
    <source>
        <dbReference type="Proteomes" id="UP001240250"/>
    </source>
</evidence>
<evidence type="ECO:0000256" key="1">
    <source>
        <dbReference type="ARBA" id="ARBA00022737"/>
    </source>
</evidence>
<keyword evidence="2" id="KW-0326">Glycosidase</keyword>
<keyword evidence="4" id="KW-0812">Transmembrane</keyword>
<evidence type="ECO:0000256" key="5">
    <source>
        <dbReference type="SAM" id="SignalP"/>
    </source>
</evidence>
<sequence>MATLALAVGALVAVPGAAHAAAAVPGGTSRAAAVPLPVADLDSSFTATNAHMSTARGQDGQAWYNVTWYSWTPPADVRVYMRATSTNPVGWDNTLEVWSGSTMLAQNDDSYALDAALRLDLRAGTSYRIGLGGYHQGSRGEVTLQFATRTPTAPREPSVTAAPGGATVTWAAPSDLAGGVTGYRVLCTPEGGQEVECGSVTGTPPPTSTTVVGLTNGTRYAVRVVATNVIGDSEGSAPVTVVPQDTSATTVTTQPEVPVSGQPFAVRVAVTSAAAVTGTVDVTIGDDVRAGVPLVDGAAVVEGLVRSAGPLRVSATYAGTASLAGSSATHDTTVVRRAQQVTLDALPADLVYAGAPVRLHGASDQGLPVTYSADGACAVRGDVLDLVDVGTCTVTAAHAGDSETEPASATVTAEVGRRSQSVALAPLPALVYGQAPAELFAASSVGLPVQVDAQGACRVEDGLLVVTDVGPCTVTAVQDGDERTSPAQAVVRTGDVARRPQTVTIGAFAAPTLGRPVPTVVATSDLGLPVTLTATGACTVVDGALVAVSTGECVVTAQQAGDARTLPGAASTTVVVSGPDATVTLVLDARLGSTAAGAPVSGRGEGLRPGTEATLVVHSTPRTVATGVVAADGTVVLTGVLPTDLEPGTHRLVVSGTGFDGRAVTTETTFVLADDGTFVQIGDRRVAALATTGGDAASTAGVAALWLVLGAGLVVVARRRAAAAR</sequence>
<dbReference type="EMBL" id="JAUSVM010000001">
    <property type="protein sequence ID" value="MDQ0425933.1"/>
    <property type="molecule type" value="Genomic_DNA"/>
</dbReference>
<evidence type="ECO:0000256" key="2">
    <source>
        <dbReference type="ARBA" id="ARBA00023295"/>
    </source>
</evidence>
<dbReference type="InterPro" id="IPR050991">
    <property type="entry name" value="ECM_Regulatory_Proteins"/>
</dbReference>
<feature type="domain" description="Fibronectin type-III" evidence="6">
    <location>
        <begin position="153"/>
        <end position="246"/>
    </location>
</feature>
<organism evidence="7 8">
    <name type="scientific">Cellulomonas iranensis</name>
    <dbReference type="NCBI Taxonomy" id="76862"/>
    <lineage>
        <taxon>Bacteria</taxon>
        <taxon>Bacillati</taxon>
        <taxon>Actinomycetota</taxon>
        <taxon>Actinomycetes</taxon>
        <taxon>Micrococcales</taxon>
        <taxon>Cellulomonadaceae</taxon>
        <taxon>Cellulomonas</taxon>
    </lineage>
</organism>
<comment type="caution">
    <text evidence="7">The sequence shown here is derived from an EMBL/GenBank/DDBJ whole genome shotgun (WGS) entry which is preliminary data.</text>
</comment>
<keyword evidence="4" id="KW-0472">Membrane</keyword>
<evidence type="ECO:0000313" key="7">
    <source>
        <dbReference type="EMBL" id="MDQ0425933.1"/>
    </source>
</evidence>
<feature type="chain" id="PRO_5045762904" description="Fibronectin type-III domain-containing protein" evidence="5">
    <location>
        <begin position="21"/>
        <end position="725"/>
    </location>
</feature>
<evidence type="ECO:0000259" key="6">
    <source>
        <dbReference type="PROSITE" id="PS50853"/>
    </source>
</evidence>
<keyword evidence="3" id="KW-0119">Carbohydrate metabolism</keyword>
<dbReference type="Gene3D" id="2.60.40.10">
    <property type="entry name" value="Immunoglobulins"/>
    <property type="match status" value="1"/>
</dbReference>
<dbReference type="InterPro" id="IPR003961">
    <property type="entry name" value="FN3_dom"/>
</dbReference>